<dbReference type="GO" id="GO:0003988">
    <property type="term" value="F:acetyl-CoA C-acyltransferase activity"/>
    <property type="evidence" value="ECO:0007669"/>
    <property type="project" value="TreeGrafter"/>
</dbReference>
<dbReference type="STRING" id="1167632.GCA_000286335_00577"/>
<feature type="domain" description="Thiolase C-terminal" evidence="7">
    <location>
        <begin position="266"/>
        <end position="376"/>
    </location>
</feature>
<dbReference type="PANTHER" id="PTHR43853">
    <property type="entry name" value="3-KETOACYL-COA THIOLASE, PEROXISOMAL"/>
    <property type="match status" value="1"/>
</dbReference>
<feature type="domain" description="Thiolase N-terminal" evidence="6">
    <location>
        <begin position="4"/>
        <end position="251"/>
    </location>
</feature>
<comment type="caution">
    <text evidence="8">The sequence shown here is derived from an EMBL/GenBank/DDBJ whole genome shotgun (WGS) entry which is preliminary data.</text>
</comment>
<keyword evidence="3 5" id="KW-0012">Acyltransferase</keyword>
<proteinExistence type="inferred from homology"/>
<dbReference type="CDD" id="cd00751">
    <property type="entry name" value="thiolase"/>
    <property type="match status" value="1"/>
</dbReference>
<dbReference type="Pfam" id="PF00108">
    <property type="entry name" value="Thiolase_N"/>
    <property type="match status" value="1"/>
</dbReference>
<evidence type="ECO:0000256" key="5">
    <source>
        <dbReference type="RuleBase" id="RU003557"/>
    </source>
</evidence>
<dbReference type="Gene3D" id="3.40.47.10">
    <property type="match status" value="2"/>
</dbReference>
<dbReference type="RefSeq" id="WP_107557369.1">
    <property type="nucleotide sequence ID" value="NZ_PZFK01000037.1"/>
</dbReference>
<dbReference type="PROSITE" id="PS00737">
    <property type="entry name" value="THIOLASE_2"/>
    <property type="match status" value="1"/>
</dbReference>
<dbReference type="PIRSF" id="PIRSF000429">
    <property type="entry name" value="Ac-CoA_Ac_transf"/>
    <property type="match status" value="1"/>
</dbReference>
<evidence type="ECO:0000313" key="8">
    <source>
        <dbReference type="EMBL" id="PTI28008.1"/>
    </source>
</evidence>
<dbReference type="Pfam" id="PF02803">
    <property type="entry name" value="Thiolase_C"/>
    <property type="match status" value="1"/>
</dbReference>
<dbReference type="InterPro" id="IPR002155">
    <property type="entry name" value="Thiolase"/>
</dbReference>
<dbReference type="GO" id="GO:0005737">
    <property type="term" value="C:cytoplasm"/>
    <property type="evidence" value="ECO:0007669"/>
    <property type="project" value="UniProtKB-ARBA"/>
</dbReference>
<dbReference type="Proteomes" id="UP000241209">
    <property type="component" value="Unassembled WGS sequence"/>
</dbReference>
<dbReference type="InterPro" id="IPR050215">
    <property type="entry name" value="Thiolase-like_sf_Thiolase"/>
</dbReference>
<evidence type="ECO:0000313" key="9">
    <source>
        <dbReference type="Proteomes" id="UP000241209"/>
    </source>
</evidence>
<dbReference type="GO" id="GO:0006635">
    <property type="term" value="P:fatty acid beta-oxidation"/>
    <property type="evidence" value="ECO:0007669"/>
    <property type="project" value="TreeGrafter"/>
</dbReference>
<evidence type="ECO:0000256" key="3">
    <source>
        <dbReference type="ARBA" id="ARBA00023315"/>
    </source>
</evidence>
<dbReference type="InterPro" id="IPR020617">
    <property type="entry name" value="Thiolase_C"/>
</dbReference>
<name>A0A2T4PQH8_9STAP</name>
<dbReference type="PANTHER" id="PTHR43853:SF3">
    <property type="entry name" value="ACETYL-COA C-ACETYLTRANSFERASE YHFS-RELATED"/>
    <property type="match status" value="1"/>
</dbReference>
<reference evidence="8 9" key="1">
    <citation type="journal article" date="2016" name="Front. Microbiol.">
        <title>Comprehensive Phylogenetic Analysis of Bovine Non-aureus Staphylococci Species Based on Whole-Genome Sequencing.</title>
        <authorList>
            <person name="Naushad S."/>
            <person name="Barkema H.W."/>
            <person name="Luby C."/>
            <person name="Condas L.A."/>
            <person name="Nobrega D.B."/>
            <person name="Carson D.A."/>
            <person name="De Buck J."/>
        </authorList>
    </citation>
    <scope>NUCLEOTIDE SEQUENCE [LARGE SCALE GENOMIC DNA]</scope>
    <source>
        <strain evidence="8 9">SNUC 2204</strain>
    </source>
</reference>
<protein>
    <recommendedName>
        <fullName evidence="4">Putative acetyl-CoA C-acetyltransferase VraB</fullName>
    </recommendedName>
</protein>
<evidence type="ECO:0000259" key="6">
    <source>
        <dbReference type="Pfam" id="PF00108"/>
    </source>
</evidence>
<evidence type="ECO:0000256" key="1">
    <source>
        <dbReference type="ARBA" id="ARBA00010982"/>
    </source>
</evidence>
<dbReference type="InterPro" id="IPR020613">
    <property type="entry name" value="Thiolase_CS"/>
</dbReference>
<evidence type="ECO:0000259" key="7">
    <source>
        <dbReference type="Pfam" id="PF02803"/>
    </source>
</evidence>
<dbReference type="InterPro" id="IPR016039">
    <property type="entry name" value="Thiolase-like"/>
</dbReference>
<evidence type="ECO:0000256" key="2">
    <source>
        <dbReference type="ARBA" id="ARBA00022679"/>
    </source>
</evidence>
<dbReference type="SUPFAM" id="SSF53901">
    <property type="entry name" value="Thiolase-like"/>
    <property type="match status" value="2"/>
</dbReference>
<dbReference type="GO" id="GO:0010124">
    <property type="term" value="P:phenylacetate catabolic process"/>
    <property type="evidence" value="ECO:0007669"/>
    <property type="project" value="TreeGrafter"/>
</dbReference>
<keyword evidence="2 5" id="KW-0808">Transferase</keyword>
<gene>
    <name evidence="8" type="ORF">BU072_12520</name>
</gene>
<accession>A0A2T4PQH8</accession>
<organism evidence="8 9">
    <name type="scientific">Mammaliicoccus vitulinus</name>
    <dbReference type="NCBI Taxonomy" id="71237"/>
    <lineage>
        <taxon>Bacteria</taxon>
        <taxon>Bacillati</taxon>
        <taxon>Bacillota</taxon>
        <taxon>Bacilli</taxon>
        <taxon>Bacillales</taxon>
        <taxon>Staphylococcaceae</taxon>
        <taxon>Mammaliicoccus</taxon>
    </lineage>
</organism>
<sequence>MEPVIVAAKRTPFGKYGGIFKHLEPEMLLNPLYEYLLNEHSDALENLSEVVLGNVVGNGGNIARKSLLEAKLSKHIPGVTIDRQCGSGLEAVTYACRMIQANAGEIYIAGGVESTSRSPWKIKRPQSVYESDVPNFFERASFAPDGEDPSMIEAAENVAQVYQVSREAQDEFAYSSHQKTIAAIEQGHISHEILPVKVRNEWIDRDESIKPRLNLKTLSRLKPLIKDGTVTVGNSCMKNDGAVLLLIMSKEKAISLGYDEGLEFVDSVVKGVDPNILGIGPVPAIEQLLKKRNLSINQIDGIEFNEAFSSQVLASKEMLNISDDKFNIYGGALAIGHPYSASGAQLITRLFHMKHIDTSIATMGIGGGMGHAALFKRWNGSH</sequence>
<comment type="similarity">
    <text evidence="1 5">Belongs to the thiolase-like superfamily. Thiolase family.</text>
</comment>
<evidence type="ECO:0000256" key="4">
    <source>
        <dbReference type="ARBA" id="ARBA00040726"/>
    </source>
</evidence>
<dbReference type="NCBIfam" id="TIGR01930">
    <property type="entry name" value="AcCoA-C-Actrans"/>
    <property type="match status" value="1"/>
</dbReference>
<dbReference type="EMBL" id="PZFK01000037">
    <property type="protein sequence ID" value="PTI28008.1"/>
    <property type="molecule type" value="Genomic_DNA"/>
</dbReference>
<dbReference type="AlphaFoldDB" id="A0A2T4PQH8"/>
<dbReference type="InterPro" id="IPR020616">
    <property type="entry name" value="Thiolase_N"/>
</dbReference>